<dbReference type="InterPro" id="IPR016181">
    <property type="entry name" value="Acyl_CoA_acyltransferase"/>
</dbReference>
<accession>A0A840WL40</accession>
<dbReference type="InterPro" id="IPR000182">
    <property type="entry name" value="GNAT_dom"/>
</dbReference>
<dbReference type="EMBL" id="JACHDO010000001">
    <property type="protein sequence ID" value="MBB5492377.1"/>
    <property type="molecule type" value="Genomic_DNA"/>
</dbReference>
<evidence type="ECO:0000313" key="2">
    <source>
        <dbReference type="EMBL" id="MBB5492377.1"/>
    </source>
</evidence>
<reference evidence="2 3" key="1">
    <citation type="submission" date="2020-08" db="EMBL/GenBank/DDBJ databases">
        <title>Sequencing the genomes of 1000 actinobacteria strains.</title>
        <authorList>
            <person name="Klenk H.-P."/>
        </authorList>
    </citation>
    <scope>NUCLEOTIDE SEQUENCE [LARGE SCALE GENOMIC DNA]</scope>
    <source>
        <strain evidence="2 3">DSM 44598</strain>
    </source>
</reference>
<comment type="caution">
    <text evidence="2">The sequence shown here is derived from an EMBL/GenBank/DDBJ whole genome shotgun (WGS) entry which is preliminary data.</text>
</comment>
<keyword evidence="3" id="KW-1185">Reference proteome</keyword>
<dbReference type="AlphaFoldDB" id="A0A840WL40"/>
<feature type="domain" description="N-acetyltransferase" evidence="1">
    <location>
        <begin position="180"/>
        <end position="329"/>
    </location>
</feature>
<dbReference type="SUPFAM" id="SSF55729">
    <property type="entry name" value="Acyl-CoA N-acyltransferases (Nat)"/>
    <property type="match status" value="1"/>
</dbReference>
<proteinExistence type="predicted"/>
<dbReference type="Gene3D" id="3.40.630.30">
    <property type="match status" value="1"/>
</dbReference>
<dbReference type="PROSITE" id="PS51186">
    <property type="entry name" value="GNAT"/>
    <property type="match status" value="1"/>
</dbReference>
<sequence length="329" mass="37259">MTTERVRKNHPDTPHGRLILRPITGPAEIDLFNRLPYTLNHELAEDLAAGRRRPEWMWVALDGDRILARAAWWSQEASPSPYLLDILDVDDEGPDLEESDRVKLLERLLRTAMARVLPRCGTPPDHVRFTPADWRSDPATARPVLNRLAALELAGARPLVERLRLEWLPGSPVRPPSDRLRFRPVRDAEELLGLMTRVLDGTLDAHSRANLARMSPRQEAEEHFEGELARYTSPRSWWRIATLPDGTPVGFVTPGHNHYNPVIGYLAVLPEHRGNGYIDDILAEGTRVMADLDVPRIRAATDLGNVPMANAFRRAGWVDFEHAIHMTWG</sequence>
<evidence type="ECO:0000313" key="3">
    <source>
        <dbReference type="Proteomes" id="UP000579647"/>
    </source>
</evidence>
<dbReference type="RefSeq" id="WP_221318852.1">
    <property type="nucleotide sequence ID" value="NZ_BAAAKM010000050.1"/>
</dbReference>
<name>A0A840WL40_9ACTN</name>
<dbReference type="Pfam" id="PF13302">
    <property type="entry name" value="Acetyltransf_3"/>
    <property type="match status" value="1"/>
</dbReference>
<dbReference type="CDD" id="cd04301">
    <property type="entry name" value="NAT_SF"/>
    <property type="match status" value="1"/>
</dbReference>
<evidence type="ECO:0000259" key="1">
    <source>
        <dbReference type="PROSITE" id="PS51186"/>
    </source>
</evidence>
<dbReference type="Proteomes" id="UP000579647">
    <property type="component" value="Unassembled WGS sequence"/>
</dbReference>
<gene>
    <name evidence="2" type="ORF">HNR07_003514</name>
</gene>
<keyword evidence="2" id="KW-0808">Transferase</keyword>
<organism evidence="2 3">
    <name type="scientific">Nocardiopsis metallicus</name>
    <dbReference type="NCBI Taxonomy" id="179819"/>
    <lineage>
        <taxon>Bacteria</taxon>
        <taxon>Bacillati</taxon>
        <taxon>Actinomycetota</taxon>
        <taxon>Actinomycetes</taxon>
        <taxon>Streptosporangiales</taxon>
        <taxon>Nocardiopsidaceae</taxon>
        <taxon>Nocardiopsis</taxon>
    </lineage>
</organism>
<dbReference type="GO" id="GO:0016747">
    <property type="term" value="F:acyltransferase activity, transferring groups other than amino-acyl groups"/>
    <property type="evidence" value="ECO:0007669"/>
    <property type="project" value="InterPro"/>
</dbReference>
<protein>
    <submittedName>
        <fullName evidence="2">RimJ/RimL family protein N-acetyltransferase</fullName>
    </submittedName>
</protein>